<evidence type="ECO:0000256" key="1">
    <source>
        <dbReference type="ARBA" id="ARBA00022669"/>
    </source>
</evidence>
<dbReference type="STRING" id="1745343.A0A2J6Q397"/>
<feature type="domain" description="LysM" evidence="6">
    <location>
        <begin position="321"/>
        <end position="367"/>
    </location>
</feature>
<dbReference type="AlphaFoldDB" id="A0A2J6Q397"/>
<sequence length="779" mass="81816">MSLFARCIFLAWIVPRAMASFSVYQYYDPATLESIYGLSSACMAAVNTTLDCDTSTTNLVAQGVDNSYWYQNNITTLCTSACTSSMATWLSAVEANCGSEGMTFGETVVDPRFVPYVFIENYDVACLQDSSDNWCYLESETWQGSNYITWNADSTDTCYSDDPPVECSDPSWTPANISASMSAVTNLYNSSLYCSECFLLMWKQRLLSPHLADSDFTAYLIEQFEDLQGNCSTTMPYTTSAATLWLTLGATATATTSSAVTTTSSSVVTATCAGQIIPVSSTPLGCDPLSDMYNVTTGDLRAATNDYLCEITAPICVPSPCEIEVIWGGVCSEIATELDTTNAAFLAWNPKIQGSCDNLVAGQRICTSPPGGKFVPTGIVVAPTSVGEYYTTATPAEPTQSGSIANCGLYYNVVSGDTCNQIALVYGITFADLQAWNPYLNDGCTNLWLGYAICVAEMTEPAITTNGYCGPSYNYTTCTGSNFGSCCSIYGACGSTDAYCGAGNCYSGACNATATGVSTNGECGPSYNYTSCTGSAFGDCCSIYGFCGSSSDYCGAGNCYSGNCDTDIGGKSTTGECGPLFAGNKTCTGTQFGNCCSTSGYCGNSTDYCGVGNCYDGACDTGSSSSSSILTSTSTSSVTPPAPTQTGIIASCDKYYVVVSGDSCSSIEVAYDISFATFYAWNPAIGSDCTNLWLGEAYCVGISGSTTTSTKASPTPPGPTQTGITSSCTEYYLTVSGDSCASIEAKFDITFAEFYAWNPAIGSDCTSLWLSEAYCVSIS</sequence>
<feature type="chain" id="PRO_5014375105" evidence="4">
    <location>
        <begin position="20"/>
        <end position="779"/>
    </location>
</feature>
<evidence type="ECO:0000259" key="5">
    <source>
        <dbReference type="PROSITE" id="PS50941"/>
    </source>
</evidence>
<feature type="domain" description="LysM" evidence="6">
    <location>
        <begin position="409"/>
        <end position="455"/>
    </location>
</feature>
<accession>A0A2J6Q397</accession>
<evidence type="ECO:0000313" key="8">
    <source>
        <dbReference type="Proteomes" id="UP000235672"/>
    </source>
</evidence>
<keyword evidence="1 3" id="KW-0147">Chitin-binding</keyword>
<feature type="domain" description="Chitin-binding type-1" evidence="5">
    <location>
        <begin position="520"/>
        <end position="566"/>
    </location>
</feature>
<feature type="domain" description="LysM" evidence="6">
    <location>
        <begin position="730"/>
        <end position="776"/>
    </location>
</feature>
<dbReference type="SMART" id="SM00257">
    <property type="entry name" value="LysM"/>
    <property type="match status" value="4"/>
</dbReference>
<dbReference type="Pfam" id="PF01476">
    <property type="entry name" value="LysM"/>
    <property type="match status" value="4"/>
</dbReference>
<dbReference type="SMART" id="SM00270">
    <property type="entry name" value="ChtBD1"/>
    <property type="match status" value="3"/>
</dbReference>
<feature type="disulfide bond" evidence="3">
    <location>
        <begin position="486"/>
        <end position="500"/>
    </location>
</feature>
<dbReference type="PROSITE" id="PS51782">
    <property type="entry name" value="LYSM"/>
    <property type="match status" value="4"/>
</dbReference>
<dbReference type="SUPFAM" id="SSF57016">
    <property type="entry name" value="Plant lectins/antimicrobial peptides"/>
    <property type="match status" value="2"/>
</dbReference>
<name>A0A2J6Q397_9HELO</name>
<dbReference type="OrthoDB" id="5985073at2759"/>
<feature type="domain" description="Chitin-binding type-1" evidence="5">
    <location>
        <begin position="466"/>
        <end position="512"/>
    </location>
</feature>
<dbReference type="Proteomes" id="UP000235672">
    <property type="component" value="Unassembled WGS sequence"/>
</dbReference>
<evidence type="ECO:0000256" key="3">
    <source>
        <dbReference type="PROSITE-ProRule" id="PRU00261"/>
    </source>
</evidence>
<feature type="domain" description="LysM" evidence="6">
    <location>
        <begin position="654"/>
        <end position="700"/>
    </location>
</feature>
<dbReference type="GO" id="GO:0008061">
    <property type="term" value="F:chitin binding"/>
    <property type="evidence" value="ECO:0007669"/>
    <property type="project" value="UniProtKB-UniRule"/>
</dbReference>
<organism evidence="7 8">
    <name type="scientific">Hyaloscypha hepaticicola</name>
    <dbReference type="NCBI Taxonomy" id="2082293"/>
    <lineage>
        <taxon>Eukaryota</taxon>
        <taxon>Fungi</taxon>
        <taxon>Dikarya</taxon>
        <taxon>Ascomycota</taxon>
        <taxon>Pezizomycotina</taxon>
        <taxon>Leotiomycetes</taxon>
        <taxon>Helotiales</taxon>
        <taxon>Hyaloscyphaceae</taxon>
        <taxon>Hyaloscypha</taxon>
    </lineage>
</organism>
<dbReference type="EMBL" id="KZ613484">
    <property type="protein sequence ID" value="PMD20739.1"/>
    <property type="molecule type" value="Genomic_DNA"/>
</dbReference>
<evidence type="ECO:0000256" key="2">
    <source>
        <dbReference type="ARBA" id="ARBA00023026"/>
    </source>
</evidence>
<evidence type="ECO:0000256" key="4">
    <source>
        <dbReference type="SAM" id="SignalP"/>
    </source>
</evidence>
<protein>
    <submittedName>
        <fullName evidence="7">Carbohydrate-binding module family 18 protein</fullName>
    </submittedName>
</protein>
<dbReference type="PANTHER" id="PTHR34997">
    <property type="entry name" value="AM15"/>
    <property type="match status" value="1"/>
</dbReference>
<feature type="disulfide bond" evidence="3">
    <location>
        <begin position="540"/>
        <end position="554"/>
    </location>
</feature>
<dbReference type="PANTHER" id="PTHR34997:SF1">
    <property type="entry name" value="PEPTIDOGLYCAN-BINDING LYSIN DOMAIN"/>
    <property type="match status" value="1"/>
</dbReference>
<evidence type="ECO:0000259" key="6">
    <source>
        <dbReference type="PROSITE" id="PS51782"/>
    </source>
</evidence>
<feature type="disulfide bond" evidence="3">
    <location>
        <begin position="595"/>
        <end position="609"/>
    </location>
</feature>
<dbReference type="InterPro" id="IPR052210">
    <property type="entry name" value="LysM1-like"/>
</dbReference>
<comment type="caution">
    <text evidence="3">Lacks conserved residue(s) required for the propagation of feature annotation.</text>
</comment>
<proteinExistence type="predicted"/>
<evidence type="ECO:0000313" key="7">
    <source>
        <dbReference type="EMBL" id="PMD20739.1"/>
    </source>
</evidence>
<dbReference type="Gene3D" id="3.10.350.10">
    <property type="entry name" value="LysM domain"/>
    <property type="match status" value="4"/>
</dbReference>
<feature type="signal peptide" evidence="4">
    <location>
        <begin position="1"/>
        <end position="19"/>
    </location>
</feature>
<keyword evidence="3" id="KW-1015">Disulfide bond</keyword>
<dbReference type="CDD" id="cd00118">
    <property type="entry name" value="LysM"/>
    <property type="match status" value="3"/>
</dbReference>
<dbReference type="InterPro" id="IPR036779">
    <property type="entry name" value="LysM_dom_sf"/>
</dbReference>
<dbReference type="InterPro" id="IPR001002">
    <property type="entry name" value="Chitin-bd_1"/>
</dbReference>
<dbReference type="PROSITE" id="PS50941">
    <property type="entry name" value="CHIT_BIND_I_2"/>
    <property type="match status" value="3"/>
</dbReference>
<gene>
    <name evidence="7" type="ORF">NA56DRAFT_659719</name>
</gene>
<dbReference type="Gene3D" id="3.30.60.10">
    <property type="entry name" value="Endochitinase-like"/>
    <property type="match status" value="3"/>
</dbReference>
<keyword evidence="4" id="KW-0732">Signal</keyword>
<feature type="domain" description="Chitin-binding type-1" evidence="5">
    <location>
        <begin position="574"/>
        <end position="621"/>
    </location>
</feature>
<keyword evidence="2" id="KW-0843">Virulence</keyword>
<dbReference type="InterPro" id="IPR036861">
    <property type="entry name" value="Endochitinase-like_sf"/>
</dbReference>
<dbReference type="InterPro" id="IPR018392">
    <property type="entry name" value="LysM"/>
</dbReference>
<reference evidence="7 8" key="1">
    <citation type="submission" date="2016-05" db="EMBL/GenBank/DDBJ databases">
        <title>A degradative enzymes factory behind the ericoid mycorrhizal symbiosis.</title>
        <authorList>
            <consortium name="DOE Joint Genome Institute"/>
            <person name="Martino E."/>
            <person name="Morin E."/>
            <person name="Grelet G."/>
            <person name="Kuo A."/>
            <person name="Kohler A."/>
            <person name="Daghino S."/>
            <person name="Barry K."/>
            <person name="Choi C."/>
            <person name="Cichocki N."/>
            <person name="Clum A."/>
            <person name="Copeland A."/>
            <person name="Hainaut M."/>
            <person name="Haridas S."/>
            <person name="Labutti K."/>
            <person name="Lindquist E."/>
            <person name="Lipzen A."/>
            <person name="Khouja H.-R."/>
            <person name="Murat C."/>
            <person name="Ohm R."/>
            <person name="Olson A."/>
            <person name="Spatafora J."/>
            <person name="Veneault-Fourrey C."/>
            <person name="Henrissat B."/>
            <person name="Grigoriev I."/>
            <person name="Martin F."/>
            <person name="Perotto S."/>
        </authorList>
    </citation>
    <scope>NUCLEOTIDE SEQUENCE [LARGE SCALE GENOMIC DNA]</scope>
    <source>
        <strain evidence="7 8">UAMH 7357</strain>
    </source>
</reference>
<dbReference type="SUPFAM" id="SSF54106">
    <property type="entry name" value="LysM domain"/>
    <property type="match status" value="3"/>
</dbReference>
<keyword evidence="8" id="KW-1185">Reference proteome</keyword>